<gene>
    <name evidence="1" type="ORF">ACFOSV_11185</name>
</gene>
<evidence type="ECO:0000313" key="1">
    <source>
        <dbReference type="EMBL" id="MFC3880747.1"/>
    </source>
</evidence>
<evidence type="ECO:0000313" key="2">
    <source>
        <dbReference type="Proteomes" id="UP001595805"/>
    </source>
</evidence>
<comment type="caution">
    <text evidence="1">The sequence shown here is derived from an EMBL/GenBank/DDBJ whole genome shotgun (WGS) entry which is preliminary data.</text>
</comment>
<reference evidence="2" key="1">
    <citation type="journal article" date="2019" name="Int. J. Syst. Evol. Microbiol.">
        <title>The Global Catalogue of Microorganisms (GCM) 10K type strain sequencing project: providing services to taxonomists for standard genome sequencing and annotation.</title>
        <authorList>
            <consortium name="The Broad Institute Genomics Platform"/>
            <consortium name="The Broad Institute Genome Sequencing Center for Infectious Disease"/>
            <person name="Wu L."/>
            <person name="Ma J."/>
        </authorList>
    </citation>
    <scope>NUCLEOTIDE SEQUENCE [LARGE SCALE GENOMIC DNA]</scope>
    <source>
        <strain evidence="2">CCUG 60523</strain>
    </source>
</reference>
<keyword evidence="2" id="KW-1185">Reference proteome</keyword>
<dbReference type="EMBL" id="JBHRZS010000007">
    <property type="protein sequence ID" value="MFC3880747.1"/>
    <property type="molecule type" value="Genomic_DNA"/>
</dbReference>
<dbReference type="RefSeq" id="WP_377906099.1">
    <property type="nucleotide sequence ID" value="NZ_JBHRZS010000007.1"/>
</dbReference>
<accession>A0ABV8ASX4</accession>
<organism evidence="1 2">
    <name type="scientific">Algoriphagus namhaensis</name>
    <dbReference type="NCBI Taxonomy" id="915353"/>
    <lineage>
        <taxon>Bacteria</taxon>
        <taxon>Pseudomonadati</taxon>
        <taxon>Bacteroidota</taxon>
        <taxon>Cytophagia</taxon>
        <taxon>Cytophagales</taxon>
        <taxon>Cyclobacteriaceae</taxon>
        <taxon>Algoriphagus</taxon>
    </lineage>
</organism>
<protein>
    <submittedName>
        <fullName evidence="1">DUF2116 family Zn-ribbon domain-containing protein</fullName>
    </submittedName>
</protein>
<name>A0ABV8ASX4_9BACT</name>
<proteinExistence type="predicted"/>
<dbReference type="Proteomes" id="UP001595805">
    <property type="component" value="Unassembled WGS sequence"/>
</dbReference>
<sequence>MESKERTCLNCGEVIKGRVDKKFCDDQCRNNYNNSQKAISTNLIRNVNNALKKNRMILRGMIPEGESVGKTTKDRLIRQGFQFKYFTNTYENKKGNIYVYCYDYGYLPLDGDWYLVVKDKDS</sequence>